<dbReference type="GO" id="GO:0016491">
    <property type="term" value="F:oxidoreductase activity"/>
    <property type="evidence" value="ECO:0007669"/>
    <property type="project" value="InterPro"/>
</dbReference>
<dbReference type="PANTHER" id="PTHR45033">
    <property type="match status" value="1"/>
</dbReference>
<dbReference type="Pfam" id="PF00107">
    <property type="entry name" value="ADH_zinc_N"/>
    <property type="match status" value="1"/>
</dbReference>
<dbReference type="EMBL" id="SNXS01000004">
    <property type="protein sequence ID" value="TDP63941.1"/>
    <property type="molecule type" value="Genomic_DNA"/>
</dbReference>
<dbReference type="InterPro" id="IPR013154">
    <property type="entry name" value="ADH-like_N"/>
</dbReference>
<dbReference type="Gene3D" id="3.40.50.720">
    <property type="entry name" value="NAD(P)-binding Rossmann-like Domain"/>
    <property type="match status" value="1"/>
</dbReference>
<dbReference type="RefSeq" id="WP_133701797.1">
    <property type="nucleotide sequence ID" value="NZ_SNXS01000004.1"/>
</dbReference>
<dbReference type="Pfam" id="PF08240">
    <property type="entry name" value="ADH_N"/>
    <property type="match status" value="1"/>
</dbReference>
<comment type="caution">
    <text evidence="2">The sequence shown here is derived from an EMBL/GenBank/DDBJ whole genome shotgun (WGS) entry which is preliminary data.</text>
</comment>
<proteinExistence type="predicted"/>
<name>A0A4R6QNA6_9BURK</name>
<gene>
    <name evidence="2" type="ORF">DES47_104223</name>
</gene>
<dbReference type="SUPFAM" id="SSF50129">
    <property type="entry name" value="GroES-like"/>
    <property type="match status" value="1"/>
</dbReference>
<dbReference type="InterPro" id="IPR036291">
    <property type="entry name" value="NAD(P)-bd_dom_sf"/>
</dbReference>
<dbReference type="InParanoid" id="A0A4R6QNA6"/>
<dbReference type="OrthoDB" id="9787435at2"/>
<dbReference type="Gene3D" id="3.90.180.10">
    <property type="entry name" value="Medium-chain alcohol dehydrogenases, catalytic domain"/>
    <property type="match status" value="1"/>
</dbReference>
<dbReference type="AlphaFoldDB" id="A0A4R6QNA6"/>
<dbReference type="Proteomes" id="UP000295361">
    <property type="component" value="Unassembled WGS sequence"/>
</dbReference>
<dbReference type="CDD" id="cd08276">
    <property type="entry name" value="MDR7"/>
    <property type="match status" value="1"/>
</dbReference>
<dbReference type="SUPFAM" id="SSF51735">
    <property type="entry name" value="NAD(P)-binding Rossmann-fold domains"/>
    <property type="match status" value="1"/>
</dbReference>
<evidence type="ECO:0000313" key="3">
    <source>
        <dbReference type="Proteomes" id="UP000295361"/>
    </source>
</evidence>
<feature type="domain" description="Enoyl reductase (ER)" evidence="1">
    <location>
        <begin position="10"/>
        <end position="332"/>
    </location>
</feature>
<dbReference type="InterPro" id="IPR020843">
    <property type="entry name" value="ER"/>
</dbReference>
<evidence type="ECO:0000259" key="1">
    <source>
        <dbReference type="SMART" id="SM00829"/>
    </source>
</evidence>
<keyword evidence="3" id="KW-1185">Reference proteome</keyword>
<dbReference type="InterPro" id="IPR052711">
    <property type="entry name" value="Zinc_ADH-like"/>
</dbReference>
<evidence type="ECO:0000313" key="2">
    <source>
        <dbReference type="EMBL" id="TDP63941.1"/>
    </source>
</evidence>
<accession>A0A4R6QNA6</accession>
<protein>
    <submittedName>
        <fullName evidence="2">NADPH:quinone reductase-like Zn-dependent oxidoreductase</fullName>
    </submittedName>
</protein>
<organism evidence="2 3">
    <name type="scientific">Roseateles toxinivorans</name>
    <dbReference type="NCBI Taxonomy" id="270368"/>
    <lineage>
        <taxon>Bacteria</taxon>
        <taxon>Pseudomonadati</taxon>
        <taxon>Pseudomonadota</taxon>
        <taxon>Betaproteobacteria</taxon>
        <taxon>Burkholderiales</taxon>
        <taxon>Sphaerotilaceae</taxon>
        <taxon>Roseateles</taxon>
    </lineage>
</organism>
<dbReference type="SMART" id="SM00829">
    <property type="entry name" value="PKS_ER"/>
    <property type="match status" value="1"/>
</dbReference>
<dbReference type="PANTHER" id="PTHR45033:SF2">
    <property type="entry name" value="ZINC-TYPE ALCOHOL DEHYDROGENASE-LIKE PROTEIN C1773.06C"/>
    <property type="match status" value="1"/>
</dbReference>
<reference evidence="2 3" key="1">
    <citation type="submission" date="2019-03" db="EMBL/GenBank/DDBJ databases">
        <title>Genomic Encyclopedia of Type Strains, Phase IV (KMG-IV): sequencing the most valuable type-strain genomes for metagenomic binning, comparative biology and taxonomic classification.</title>
        <authorList>
            <person name="Goeker M."/>
        </authorList>
    </citation>
    <scope>NUCLEOTIDE SEQUENCE [LARGE SCALE GENOMIC DNA]</scope>
    <source>
        <strain evidence="2 3">DSM 16998</strain>
    </source>
</reference>
<dbReference type="InterPro" id="IPR011032">
    <property type="entry name" value="GroES-like_sf"/>
</dbReference>
<dbReference type="InterPro" id="IPR013149">
    <property type="entry name" value="ADH-like_C"/>
</dbReference>
<sequence>MHTYQLHRGRGLEGLERITLTRRPLQPHEVRLRVHAASLNYRDLILARGGSPERPPLVPLSDGAGEVLEAGRAVTAVAPGDRVTAAFYPDWLDGPPTVAGTALGLGGGGAGWLTQELVMPGQALIKLPAHFSYREGATLTCAGTAAWHALFEAGSLKPGSTVLLQGTGGVSLWALQLAKAAGMRVIITSSDDAKLDFARTLGADATINYRTHPEWSVEARRLSGGEGVDLVVDVGGRGTLTQSLRSVRMAGAVAVVGGVSGFGGELEPWALIDGASRLLGVLVGSRAMTERLARFAELHSIRPVIDRTFGFNQVPEAYAWLESAQHLGKVVIDTTAPLL</sequence>